<gene>
    <name evidence="3" type="ORF">ACFP1B_25150</name>
</gene>
<dbReference type="InterPro" id="IPR012334">
    <property type="entry name" value="Pectin_lyas_fold"/>
</dbReference>
<dbReference type="PROSITE" id="PS50022">
    <property type="entry name" value="FA58C_3"/>
    <property type="match status" value="1"/>
</dbReference>
<reference evidence="4" key="1">
    <citation type="journal article" date="2019" name="Int. J. Syst. Evol. Microbiol.">
        <title>The Global Catalogue of Microorganisms (GCM) 10K type strain sequencing project: providing services to taxonomists for standard genome sequencing and annotation.</title>
        <authorList>
            <consortium name="The Broad Institute Genomics Platform"/>
            <consortium name="The Broad Institute Genome Sequencing Center for Infectious Disease"/>
            <person name="Wu L."/>
            <person name="Ma J."/>
        </authorList>
    </citation>
    <scope>NUCLEOTIDE SEQUENCE [LARGE SCALE GENOMIC DNA]</scope>
    <source>
        <strain evidence="4">JCM 4147</strain>
    </source>
</reference>
<feature type="chain" id="PRO_5047225819" evidence="1">
    <location>
        <begin position="23"/>
        <end position="670"/>
    </location>
</feature>
<dbReference type="Gene3D" id="2.160.20.10">
    <property type="entry name" value="Single-stranded right-handed beta-helix, Pectin lyase-like"/>
    <property type="match status" value="2"/>
</dbReference>
<proteinExistence type="predicted"/>
<feature type="domain" description="F5/8 type C" evidence="2">
    <location>
        <begin position="520"/>
        <end position="670"/>
    </location>
</feature>
<evidence type="ECO:0000256" key="1">
    <source>
        <dbReference type="SAM" id="SignalP"/>
    </source>
</evidence>
<protein>
    <submittedName>
        <fullName evidence="3">Right-handed parallel beta-helix repeat-containing protein</fullName>
    </submittedName>
</protein>
<evidence type="ECO:0000313" key="3">
    <source>
        <dbReference type="EMBL" id="MFC5916685.1"/>
    </source>
</evidence>
<dbReference type="EMBL" id="JBHSPU010000022">
    <property type="protein sequence ID" value="MFC5916685.1"/>
    <property type="molecule type" value="Genomic_DNA"/>
</dbReference>
<dbReference type="InterPro" id="IPR011050">
    <property type="entry name" value="Pectin_lyase_fold/virulence"/>
</dbReference>
<keyword evidence="1" id="KW-0732">Signal</keyword>
<dbReference type="InterPro" id="IPR039448">
    <property type="entry name" value="Beta_helix"/>
</dbReference>
<dbReference type="RefSeq" id="WP_344515440.1">
    <property type="nucleotide sequence ID" value="NZ_BAAATU010000034.1"/>
</dbReference>
<dbReference type="InterPro" id="IPR000421">
    <property type="entry name" value="FA58C"/>
</dbReference>
<dbReference type="InterPro" id="IPR008979">
    <property type="entry name" value="Galactose-bd-like_sf"/>
</dbReference>
<dbReference type="InterPro" id="IPR006626">
    <property type="entry name" value="PbH1"/>
</dbReference>
<name>A0ABW1GPT0_9ACTN</name>
<dbReference type="SMART" id="SM00710">
    <property type="entry name" value="PbH1"/>
    <property type="match status" value="9"/>
</dbReference>
<dbReference type="SUPFAM" id="SSF51126">
    <property type="entry name" value="Pectin lyase-like"/>
    <property type="match status" value="2"/>
</dbReference>
<dbReference type="Pfam" id="PF00754">
    <property type="entry name" value="F5_F8_type_C"/>
    <property type="match status" value="1"/>
</dbReference>
<evidence type="ECO:0000259" key="2">
    <source>
        <dbReference type="PROSITE" id="PS50022"/>
    </source>
</evidence>
<comment type="caution">
    <text evidence="3">The sequence shown here is derived from an EMBL/GenBank/DDBJ whole genome shotgun (WGS) entry which is preliminary data.</text>
</comment>
<feature type="signal peptide" evidence="1">
    <location>
        <begin position="1"/>
        <end position="22"/>
    </location>
</feature>
<dbReference type="SUPFAM" id="SSF49785">
    <property type="entry name" value="Galactose-binding domain-like"/>
    <property type="match status" value="1"/>
</dbReference>
<dbReference type="Gene3D" id="2.60.120.260">
    <property type="entry name" value="Galactose-binding domain-like"/>
    <property type="match status" value="1"/>
</dbReference>
<organism evidence="3 4">
    <name type="scientific">Streptomyces pulveraceus</name>
    <dbReference type="NCBI Taxonomy" id="68258"/>
    <lineage>
        <taxon>Bacteria</taxon>
        <taxon>Bacillati</taxon>
        <taxon>Actinomycetota</taxon>
        <taxon>Actinomycetes</taxon>
        <taxon>Kitasatosporales</taxon>
        <taxon>Streptomycetaceae</taxon>
        <taxon>Streptomyces</taxon>
    </lineage>
</organism>
<evidence type="ECO:0000313" key="4">
    <source>
        <dbReference type="Proteomes" id="UP001596200"/>
    </source>
</evidence>
<dbReference type="Pfam" id="PF13229">
    <property type="entry name" value="Beta_helix"/>
    <property type="match status" value="1"/>
</dbReference>
<dbReference type="Proteomes" id="UP001596200">
    <property type="component" value="Unassembled WGS sequence"/>
</dbReference>
<keyword evidence="4" id="KW-1185">Reference proteome</keyword>
<accession>A0ABW1GPT0</accession>
<sequence length="670" mass="71402">MGALLAALALPLSAVAAGPAQAASPDRPHLRTAGTTYYVDAEAGDDGASGLDASAAWKSLARASQLTLGPGDRLLFKSGQRWKGRLDVQGAGAAGAPAFVGSYGSGAKPLIEGGGTTDVAVRLNNVHDFTLDGLEVTNWSDSTTPRSGVNLFAKDAGKLSDVTLRNLNIHDIDGPGGSTVSSAGLLVSVRGNRTPTYFDNLVVEKNEVSRVRSYGIITWSTWSRRNGMTSLYPVETGIPDSEVVTWTPSTRVRIRDNYVHDVTAGGITPMHTKGAVVEGNRVHKAASGRLNTKGGNVAIWWQGNDDLLVQRNEVSDTGFNGPGTDGHGFDADADNNRSVVQYNYSHDNDGGFFITVSFNGAPTKDTLVRYNLSKDDGYEVFSLSTETSGTRIHNNTVYASGRVVTVHPPYAGAGDYPLGKIVHIYNNASGIEIRNNIFYNRTTAGYDTANGTVYDSNLYWGTTSPVAPSGDINAIKADPKPVSIGTDPAGFELRADSPARGRGAPVTQGIEDYFGNPVPATAPDRGFHQFTGAPYRPVVTTSYPTLGNSHAYRMADGDTSTAWSSVADGITFPGTIDIDYRQPTSIGSVTLHTAFATGQGVKQLDVQTWNGSSWVTQATGQQLTWSGNTSTVEQRTITLPQRVTTERLRLTVRDAHLRWGNFAVYEIQAA</sequence>